<sequence>MCTILLFKHTNKPQFKGQNIFIMGCSNMRVSAVVEHKNTTRTKMLAFDWPSAYLRATLAMLFRNGNAIVKTTYLLETICLDILNDRRQLKRVAENGVVKKRFLAIFSPESTSSHDLYDFTREIFTSKNIATGYI</sequence>
<evidence type="ECO:0000313" key="1">
    <source>
        <dbReference type="EMBL" id="WAR28732.1"/>
    </source>
</evidence>
<accession>A0ABY7G2Q4</accession>
<dbReference type="EMBL" id="CP111026">
    <property type="protein sequence ID" value="WAR28732.1"/>
    <property type="molecule type" value="Genomic_DNA"/>
</dbReference>
<proteinExistence type="predicted"/>
<name>A0ABY7G2Q4_MYAAR</name>
<organism evidence="1 2">
    <name type="scientific">Mya arenaria</name>
    <name type="common">Soft-shell clam</name>
    <dbReference type="NCBI Taxonomy" id="6604"/>
    <lineage>
        <taxon>Eukaryota</taxon>
        <taxon>Metazoa</taxon>
        <taxon>Spiralia</taxon>
        <taxon>Lophotrochozoa</taxon>
        <taxon>Mollusca</taxon>
        <taxon>Bivalvia</taxon>
        <taxon>Autobranchia</taxon>
        <taxon>Heteroconchia</taxon>
        <taxon>Euheterodonta</taxon>
        <taxon>Imparidentia</taxon>
        <taxon>Neoheterodontei</taxon>
        <taxon>Myida</taxon>
        <taxon>Myoidea</taxon>
        <taxon>Myidae</taxon>
        <taxon>Mya</taxon>
    </lineage>
</organism>
<gene>
    <name evidence="1" type="ORF">MAR_014436</name>
</gene>
<dbReference type="Proteomes" id="UP001164746">
    <property type="component" value="Chromosome 15"/>
</dbReference>
<reference evidence="1" key="1">
    <citation type="submission" date="2022-11" db="EMBL/GenBank/DDBJ databases">
        <title>Centuries of genome instability and evolution in soft-shell clam transmissible cancer (bioRxiv).</title>
        <authorList>
            <person name="Hart S.F.M."/>
            <person name="Yonemitsu M.A."/>
            <person name="Giersch R.M."/>
            <person name="Beal B.F."/>
            <person name="Arriagada G."/>
            <person name="Davis B.W."/>
            <person name="Ostrander E.A."/>
            <person name="Goff S.P."/>
            <person name="Metzger M.J."/>
        </authorList>
    </citation>
    <scope>NUCLEOTIDE SEQUENCE</scope>
    <source>
        <strain evidence="1">MELC-2E11</strain>
        <tissue evidence="1">Siphon/mantle</tissue>
    </source>
</reference>
<keyword evidence="2" id="KW-1185">Reference proteome</keyword>
<evidence type="ECO:0000313" key="2">
    <source>
        <dbReference type="Proteomes" id="UP001164746"/>
    </source>
</evidence>
<protein>
    <submittedName>
        <fullName evidence="1">Uncharacterized protein</fullName>
    </submittedName>
</protein>